<dbReference type="CDD" id="cd09823">
    <property type="entry name" value="peroxinectin_like"/>
    <property type="match status" value="1"/>
</dbReference>
<gene>
    <name evidence="10" type="ORF">CEUTPL_LOCUS9915</name>
</gene>
<keyword evidence="8" id="KW-0479">Metal-binding</keyword>
<keyword evidence="3" id="KW-0575">Peroxidase</keyword>
<keyword evidence="11" id="KW-1185">Reference proteome</keyword>
<dbReference type="GO" id="GO:0020037">
    <property type="term" value="F:heme binding"/>
    <property type="evidence" value="ECO:0007669"/>
    <property type="project" value="InterPro"/>
</dbReference>
<dbReference type="EMBL" id="OU892281">
    <property type="protein sequence ID" value="CAH1131343.1"/>
    <property type="molecule type" value="Genomic_DNA"/>
</dbReference>
<evidence type="ECO:0000313" key="10">
    <source>
        <dbReference type="EMBL" id="CAH1131343.1"/>
    </source>
</evidence>
<keyword evidence="2" id="KW-0964">Secreted</keyword>
<dbReference type="InterPro" id="IPR010255">
    <property type="entry name" value="Haem_peroxidase_sf"/>
</dbReference>
<evidence type="ECO:0000256" key="1">
    <source>
        <dbReference type="ARBA" id="ARBA00004613"/>
    </source>
</evidence>
<keyword evidence="7 8" id="KW-0408">Iron</keyword>
<evidence type="ECO:0000256" key="4">
    <source>
        <dbReference type="ARBA" id="ARBA00022617"/>
    </source>
</evidence>
<evidence type="ECO:0000256" key="5">
    <source>
        <dbReference type="ARBA" id="ARBA00022729"/>
    </source>
</evidence>
<comment type="subcellular location">
    <subcellularLocation>
        <location evidence="1">Secreted</location>
    </subcellularLocation>
</comment>
<dbReference type="GO" id="GO:0046872">
    <property type="term" value="F:metal ion binding"/>
    <property type="evidence" value="ECO:0007669"/>
    <property type="project" value="UniProtKB-KW"/>
</dbReference>
<organism evidence="10 11">
    <name type="scientific">Ceutorhynchus assimilis</name>
    <name type="common">cabbage seed weevil</name>
    <dbReference type="NCBI Taxonomy" id="467358"/>
    <lineage>
        <taxon>Eukaryota</taxon>
        <taxon>Metazoa</taxon>
        <taxon>Ecdysozoa</taxon>
        <taxon>Arthropoda</taxon>
        <taxon>Hexapoda</taxon>
        <taxon>Insecta</taxon>
        <taxon>Pterygota</taxon>
        <taxon>Neoptera</taxon>
        <taxon>Endopterygota</taxon>
        <taxon>Coleoptera</taxon>
        <taxon>Polyphaga</taxon>
        <taxon>Cucujiformia</taxon>
        <taxon>Curculionidae</taxon>
        <taxon>Ceutorhynchinae</taxon>
        <taxon>Ceutorhynchus</taxon>
    </lineage>
</organism>
<dbReference type="GO" id="GO:0022412">
    <property type="term" value="P:cellular process involved in reproduction in multicellular organism"/>
    <property type="evidence" value="ECO:0007669"/>
    <property type="project" value="UniProtKB-ARBA"/>
</dbReference>
<keyword evidence="5 9" id="KW-0732">Signal</keyword>
<evidence type="ECO:0008006" key="12">
    <source>
        <dbReference type="Google" id="ProtNLM"/>
    </source>
</evidence>
<dbReference type="FunFam" id="1.10.640.10:FF:000003">
    <property type="entry name" value="chorion peroxidase"/>
    <property type="match status" value="1"/>
</dbReference>
<reference evidence="10" key="1">
    <citation type="submission" date="2022-01" db="EMBL/GenBank/DDBJ databases">
        <authorList>
            <person name="King R."/>
        </authorList>
    </citation>
    <scope>NUCLEOTIDE SEQUENCE</scope>
</reference>
<dbReference type="SUPFAM" id="SSF48113">
    <property type="entry name" value="Heme-dependent peroxidases"/>
    <property type="match status" value="1"/>
</dbReference>
<evidence type="ECO:0000256" key="6">
    <source>
        <dbReference type="ARBA" id="ARBA00023002"/>
    </source>
</evidence>
<dbReference type="InterPro" id="IPR019791">
    <property type="entry name" value="Haem_peroxidase_animal"/>
</dbReference>
<feature type="chain" id="PRO_5040280216" description="Peroxidase" evidence="9">
    <location>
        <begin position="22"/>
        <end position="611"/>
    </location>
</feature>
<evidence type="ECO:0000256" key="7">
    <source>
        <dbReference type="ARBA" id="ARBA00023004"/>
    </source>
</evidence>
<dbReference type="InterPro" id="IPR037120">
    <property type="entry name" value="Haem_peroxidase_sf_animal"/>
</dbReference>
<dbReference type="GO" id="GO:0006979">
    <property type="term" value="P:response to oxidative stress"/>
    <property type="evidence" value="ECO:0007669"/>
    <property type="project" value="InterPro"/>
</dbReference>
<sequence>MQPSRQLKIYLLILLLQQTNGQNVRSICSPPPSPCDSASKYRSHDGTCNNLEHPKWGASYTIYTRLLPANYADGISAPPVAKDGSPLPLARLVSSTIHPTAPVEDKQLTLNAMQYGQILTHDMGVALNTTPPDFRLDQCCSTSRKLLGPITGSKYCFSIVVPKDDLDFIPIGFECFPFSRTTTDHEYGCGRENESVQQINGHTSFLDLSIIYGANADEGAFLRVLKNGLLKSEHRLGQKWLPRSTNITRDCILGDPKEPCYDGTGDGRVNQNPQLAILQTILLREHNRIADRLGAINPHWDDERTFQEARKIIIGQHQKIVYYDLLPLLIGEDNMKKHKLIYTSKGYVNDYDPTIDPSIINEHAAAAFRYFHTLINGQLNMFNEKRLNEGGIRISDYIVRPLILENRRTSFDDLTRGLATQSMLAADEYISREMTNKFGTQPGDLVGLDLIAICIQRSRDHGLATYNDLRQYCGLPRANCFEDLLDVIRKENIQKLEELYKSPDDIDLLVGGSLEKLVPGARVGKTFLCIITEQFIRTRKGDRFFFENSGDIGFTLSQLREIRKASISRWLCDNTNIKRIQPNSFVQISTENELVDCNDLPLVNLKLWKEW</sequence>
<evidence type="ECO:0000256" key="9">
    <source>
        <dbReference type="SAM" id="SignalP"/>
    </source>
</evidence>
<proteinExistence type="predicted"/>
<dbReference type="GO" id="GO:0005576">
    <property type="term" value="C:extracellular region"/>
    <property type="evidence" value="ECO:0007669"/>
    <property type="project" value="UniProtKB-SubCell"/>
</dbReference>
<dbReference type="Proteomes" id="UP001152799">
    <property type="component" value="Chromosome 5"/>
</dbReference>
<dbReference type="AlphaFoldDB" id="A0A9P0GR85"/>
<dbReference type="Gene3D" id="1.10.640.10">
    <property type="entry name" value="Haem peroxidase domain superfamily, animal type"/>
    <property type="match status" value="1"/>
</dbReference>
<evidence type="ECO:0000256" key="8">
    <source>
        <dbReference type="PIRSR" id="PIRSR619791-2"/>
    </source>
</evidence>
<dbReference type="PRINTS" id="PR00457">
    <property type="entry name" value="ANPEROXIDASE"/>
</dbReference>
<dbReference type="Pfam" id="PF03098">
    <property type="entry name" value="An_peroxidase"/>
    <property type="match status" value="1"/>
</dbReference>
<keyword evidence="4 8" id="KW-0349">Heme</keyword>
<dbReference type="GO" id="GO:0004601">
    <property type="term" value="F:peroxidase activity"/>
    <property type="evidence" value="ECO:0007669"/>
    <property type="project" value="UniProtKB-KW"/>
</dbReference>
<evidence type="ECO:0000256" key="3">
    <source>
        <dbReference type="ARBA" id="ARBA00022559"/>
    </source>
</evidence>
<accession>A0A9P0GR85</accession>
<dbReference type="PANTHER" id="PTHR11475:SF86">
    <property type="entry name" value="PEROXIDASE"/>
    <property type="match status" value="1"/>
</dbReference>
<feature type="binding site" description="axial binding residue" evidence="8">
    <location>
        <position position="372"/>
    </location>
    <ligand>
        <name>heme b</name>
        <dbReference type="ChEBI" id="CHEBI:60344"/>
    </ligand>
    <ligandPart>
        <name>Fe</name>
        <dbReference type="ChEBI" id="CHEBI:18248"/>
    </ligandPart>
</feature>
<protein>
    <recommendedName>
        <fullName evidence="12">Peroxidase</fullName>
    </recommendedName>
</protein>
<evidence type="ECO:0000256" key="2">
    <source>
        <dbReference type="ARBA" id="ARBA00022525"/>
    </source>
</evidence>
<feature type="signal peptide" evidence="9">
    <location>
        <begin position="1"/>
        <end position="21"/>
    </location>
</feature>
<dbReference type="OrthoDB" id="823504at2759"/>
<name>A0A9P0GR85_9CUCU</name>
<dbReference type="PROSITE" id="PS50292">
    <property type="entry name" value="PEROXIDASE_3"/>
    <property type="match status" value="1"/>
</dbReference>
<keyword evidence="6" id="KW-0560">Oxidoreductase</keyword>
<dbReference type="PANTHER" id="PTHR11475">
    <property type="entry name" value="OXIDASE/PEROXIDASE"/>
    <property type="match status" value="1"/>
</dbReference>
<evidence type="ECO:0000313" key="11">
    <source>
        <dbReference type="Proteomes" id="UP001152799"/>
    </source>
</evidence>